<dbReference type="Proteomes" id="UP000253324">
    <property type="component" value="Unassembled WGS sequence"/>
</dbReference>
<organism evidence="2 3">
    <name type="scientific">Phyllobacterium bourgognense</name>
    <dbReference type="NCBI Taxonomy" id="314236"/>
    <lineage>
        <taxon>Bacteria</taxon>
        <taxon>Pseudomonadati</taxon>
        <taxon>Pseudomonadota</taxon>
        <taxon>Alphaproteobacteria</taxon>
        <taxon>Hyphomicrobiales</taxon>
        <taxon>Phyllobacteriaceae</taxon>
        <taxon>Phyllobacterium</taxon>
    </lineage>
</organism>
<name>A0A368YKY7_9HYPH</name>
<evidence type="ECO:0000313" key="3">
    <source>
        <dbReference type="Proteomes" id="UP000253324"/>
    </source>
</evidence>
<comment type="caution">
    <text evidence="2">The sequence shown here is derived from an EMBL/GenBank/DDBJ whole genome shotgun (WGS) entry which is preliminary data.</text>
</comment>
<reference evidence="2 3" key="1">
    <citation type="submission" date="2018-07" db="EMBL/GenBank/DDBJ databases">
        <title>Genomic Encyclopedia of Type Strains, Phase III (KMG-III): the genomes of soil and plant-associated and newly described type strains.</title>
        <authorList>
            <person name="Whitman W."/>
        </authorList>
    </citation>
    <scope>NUCLEOTIDE SEQUENCE [LARGE SCALE GENOMIC DNA]</scope>
    <source>
        <strain evidence="2 3">31-25a</strain>
    </source>
</reference>
<proteinExistence type="predicted"/>
<keyword evidence="3" id="KW-1185">Reference proteome</keyword>
<dbReference type="OrthoDB" id="9814760at2"/>
<sequence length="547" mass="58997">MDPSGLKIPYPDLINAIIPASGTKPIGIDNATFQAAISKYNIFYAAGSENTNGNDAAYYTFKGAFLVGPTDFGGNSGLSNVPLAVLLPSCDGDMANLQGASTYDRNRFGRTGDVAPRYQVMVNGANHNDYNTIWTNEDFTFNTEAKTWRGPQHCNRDVKQKDNIRLSREDQRRTGLFVINSFMRYHVGDEKKFQSWWSGAAQLPNETCPSGKGPCDERIVLTVQRAANDRLRIQNFEWADSLRLNLIGGAVSFSGFDEKAKCILPSVADVGGNCTLKRLSGFEYSGWGGKGLLSIADHVELAWSKPKEEAGKQPVQAERAIISDLKDLSAKDYDSLTFRIAVVRPMGQEVLVTLTDTAGKSATVTASNFTNALYNAPRRKTYPVKTVPVANASIGLPDPAKANSTMVDLIGQQAPFESPPAVTLVAPPEPDPARDIPLLDHTADAPYANGEVKMLLNMVAIPLQAFEGIDLAHLDKLKLAFPKESGKVAITDIELQNFGRAERLAEIALEQAGIVSGSGAGIALNGNGGPPKSASGKPEDKQLILNH</sequence>
<dbReference type="AlphaFoldDB" id="A0A368YKY7"/>
<accession>A0A368YKY7</accession>
<evidence type="ECO:0000313" key="2">
    <source>
        <dbReference type="EMBL" id="RCW80901.1"/>
    </source>
</evidence>
<feature type="compositionally biased region" description="Basic and acidic residues" evidence="1">
    <location>
        <begin position="537"/>
        <end position="547"/>
    </location>
</feature>
<dbReference type="EMBL" id="QPJM01000012">
    <property type="protein sequence ID" value="RCW80901.1"/>
    <property type="molecule type" value="Genomic_DNA"/>
</dbReference>
<feature type="region of interest" description="Disordered" evidence="1">
    <location>
        <begin position="525"/>
        <end position="547"/>
    </location>
</feature>
<dbReference type="RefSeq" id="WP_114431457.1">
    <property type="nucleotide sequence ID" value="NZ_QPJM01000012.1"/>
</dbReference>
<evidence type="ECO:0000256" key="1">
    <source>
        <dbReference type="SAM" id="MobiDB-lite"/>
    </source>
</evidence>
<protein>
    <submittedName>
        <fullName evidence="2">Uncharacterized protein</fullName>
    </submittedName>
</protein>
<gene>
    <name evidence="2" type="ORF">C7476_11257</name>
</gene>